<evidence type="ECO:0000313" key="2">
    <source>
        <dbReference type="Proteomes" id="UP000241769"/>
    </source>
</evidence>
<keyword evidence="2" id="KW-1185">Reference proteome</keyword>
<proteinExistence type="predicted"/>
<dbReference type="AlphaFoldDB" id="A0A2P6MPA6"/>
<dbReference type="Proteomes" id="UP000241769">
    <property type="component" value="Unassembled WGS sequence"/>
</dbReference>
<sequence length="263" mass="30020">MDDVEDNPVHFSVKQRSISSLPNPISIMAPSIAAKRLPTELQIILQKIIISQIAAYLYQGGWLYSCDRQDQRRNNFARIKFHTKPPKGSTLYVYIVEARSIVDGQKLDHHIVKRLSRGDEDQKTFLTARLKTTDTLTQPLLFRIKPNRALPQSVRFLFVLKIAGRIAAAGYSMESLLYSDREECLRKRTEHAEIRRSKGIRISAAPTPQENMQKLVQEYARSLSPGSAMEFRRQLLEASEERVKRKAEEANLALGRPVAMEVC</sequence>
<name>A0A2P6MPA6_9EUKA</name>
<dbReference type="InParanoid" id="A0A2P6MPA6"/>
<organism evidence="1 2">
    <name type="scientific">Planoprotostelium fungivorum</name>
    <dbReference type="NCBI Taxonomy" id="1890364"/>
    <lineage>
        <taxon>Eukaryota</taxon>
        <taxon>Amoebozoa</taxon>
        <taxon>Evosea</taxon>
        <taxon>Variosea</taxon>
        <taxon>Cavosteliida</taxon>
        <taxon>Cavosteliaceae</taxon>
        <taxon>Planoprotostelium</taxon>
    </lineage>
</organism>
<comment type="caution">
    <text evidence="1">The sequence shown here is derived from an EMBL/GenBank/DDBJ whole genome shotgun (WGS) entry which is preliminary data.</text>
</comment>
<protein>
    <submittedName>
        <fullName evidence="1">Uncharacterized protein</fullName>
    </submittedName>
</protein>
<accession>A0A2P6MPA6</accession>
<evidence type="ECO:0000313" key="1">
    <source>
        <dbReference type="EMBL" id="PRP73527.1"/>
    </source>
</evidence>
<dbReference type="EMBL" id="MDYQ01000599">
    <property type="protein sequence ID" value="PRP73527.1"/>
    <property type="molecule type" value="Genomic_DNA"/>
</dbReference>
<gene>
    <name evidence="1" type="ORF">PROFUN_02536</name>
</gene>
<reference evidence="1 2" key="1">
    <citation type="journal article" date="2018" name="Genome Biol. Evol.">
        <title>Multiple Roots of Fruiting Body Formation in Amoebozoa.</title>
        <authorList>
            <person name="Hillmann F."/>
            <person name="Forbes G."/>
            <person name="Novohradska S."/>
            <person name="Ferling I."/>
            <person name="Riege K."/>
            <person name="Groth M."/>
            <person name="Westermann M."/>
            <person name="Marz M."/>
            <person name="Spaller T."/>
            <person name="Winckler T."/>
            <person name="Schaap P."/>
            <person name="Glockner G."/>
        </authorList>
    </citation>
    <scope>NUCLEOTIDE SEQUENCE [LARGE SCALE GENOMIC DNA]</scope>
    <source>
        <strain evidence="1 2">Jena</strain>
    </source>
</reference>